<accession>A0AAV5UAQ4</accession>
<dbReference type="EMBL" id="BTSX01000006">
    <property type="protein sequence ID" value="GMT03546.1"/>
    <property type="molecule type" value="Genomic_DNA"/>
</dbReference>
<gene>
    <name evidence="1" type="ORF">PENTCL1PPCAC_25720</name>
</gene>
<proteinExistence type="predicted"/>
<dbReference type="Proteomes" id="UP001432027">
    <property type="component" value="Unassembled WGS sequence"/>
</dbReference>
<protein>
    <submittedName>
        <fullName evidence="1">Uncharacterized protein</fullName>
    </submittedName>
</protein>
<dbReference type="AlphaFoldDB" id="A0AAV5UAQ4"/>
<evidence type="ECO:0000313" key="1">
    <source>
        <dbReference type="EMBL" id="GMT03546.1"/>
    </source>
</evidence>
<keyword evidence="2" id="KW-1185">Reference proteome</keyword>
<reference evidence="1" key="1">
    <citation type="submission" date="2023-10" db="EMBL/GenBank/DDBJ databases">
        <title>Genome assembly of Pristionchus species.</title>
        <authorList>
            <person name="Yoshida K."/>
            <person name="Sommer R.J."/>
        </authorList>
    </citation>
    <scope>NUCLEOTIDE SEQUENCE</scope>
    <source>
        <strain evidence="1">RS0144</strain>
    </source>
</reference>
<comment type="caution">
    <text evidence="1">The sequence shown here is derived from an EMBL/GenBank/DDBJ whole genome shotgun (WGS) entry which is preliminary data.</text>
</comment>
<evidence type="ECO:0000313" key="2">
    <source>
        <dbReference type="Proteomes" id="UP001432027"/>
    </source>
</evidence>
<feature type="non-terminal residue" evidence="1">
    <location>
        <position position="96"/>
    </location>
</feature>
<name>A0AAV5UAQ4_9BILA</name>
<organism evidence="1 2">
    <name type="scientific">Pristionchus entomophagus</name>
    <dbReference type="NCBI Taxonomy" id="358040"/>
    <lineage>
        <taxon>Eukaryota</taxon>
        <taxon>Metazoa</taxon>
        <taxon>Ecdysozoa</taxon>
        <taxon>Nematoda</taxon>
        <taxon>Chromadorea</taxon>
        <taxon>Rhabditida</taxon>
        <taxon>Rhabditina</taxon>
        <taxon>Diplogasteromorpha</taxon>
        <taxon>Diplogasteroidea</taxon>
        <taxon>Neodiplogasteridae</taxon>
        <taxon>Pristionchus</taxon>
    </lineage>
</organism>
<sequence>MDLLSSLENQTDLVKKYIVKKCDASDNAVVAKNVQSFMQFCVSKILDLNKMAQTDYPFLDLLCQSVFKCSEVPVDSNIDHYLYLQNTREGQEHNKK</sequence>